<evidence type="ECO:0000256" key="1">
    <source>
        <dbReference type="SAM" id="MobiDB-lite"/>
    </source>
</evidence>
<evidence type="ECO:0000313" key="2">
    <source>
        <dbReference type="EMBL" id="KAF4652729.1"/>
    </source>
</evidence>
<dbReference type="Gene3D" id="3.70.10.10">
    <property type="match status" value="1"/>
</dbReference>
<organism evidence="2 3">
    <name type="scientific">Perkinsus olseni</name>
    <name type="common">Perkinsus atlanticus</name>
    <dbReference type="NCBI Taxonomy" id="32597"/>
    <lineage>
        <taxon>Eukaryota</taxon>
        <taxon>Sar</taxon>
        <taxon>Alveolata</taxon>
        <taxon>Perkinsozoa</taxon>
        <taxon>Perkinsea</taxon>
        <taxon>Perkinsida</taxon>
        <taxon>Perkinsidae</taxon>
        <taxon>Perkinsus</taxon>
    </lineage>
</organism>
<dbReference type="AlphaFoldDB" id="A0A7J6L1J6"/>
<dbReference type="GO" id="GO:0000077">
    <property type="term" value="P:DNA damage checkpoint signaling"/>
    <property type="evidence" value="ECO:0007669"/>
    <property type="project" value="InterPro"/>
</dbReference>
<name>A0A7J6L1J6_PEROL</name>
<feature type="region of interest" description="Disordered" evidence="1">
    <location>
        <begin position="505"/>
        <end position="524"/>
    </location>
</feature>
<dbReference type="OrthoDB" id="10383163at2759"/>
<dbReference type="InterPro" id="IPR007150">
    <property type="entry name" value="HUS1/Mec3"/>
</dbReference>
<comment type="caution">
    <text evidence="2">The sequence shown here is derived from an EMBL/GenBank/DDBJ whole genome shotgun (WGS) entry which is preliminary data.</text>
</comment>
<proteinExistence type="predicted"/>
<dbReference type="Pfam" id="PF04005">
    <property type="entry name" value="Hus1"/>
    <property type="match status" value="1"/>
</dbReference>
<reference evidence="2 3" key="1">
    <citation type="submission" date="2020-04" db="EMBL/GenBank/DDBJ databases">
        <title>Perkinsus olseni comparative genomics.</title>
        <authorList>
            <person name="Bogema D.R."/>
        </authorList>
    </citation>
    <scope>NUCLEOTIDE SEQUENCE [LARGE SCALE GENOMIC DNA]</scope>
    <source>
        <strain evidence="2">ATCC PRA-179</strain>
    </source>
</reference>
<dbReference type="GO" id="GO:0030896">
    <property type="term" value="C:checkpoint clamp complex"/>
    <property type="evidence" value="ECO:0007669"/>
    <property type="project" value="InterPro"/>
</dbReference>
<dbReference type="Proteomes" id="UP000570595">
    <property type="component" value="Unassembled WGS sequence"/>
</dbReference>
<protein>
    <submittedName>
        <fullName evidence="2">Uncharacterized protein</fullName>
    </submittedName>
</protein>
<dbReference type="EMBL" id="JABAHT010000691">
    <property type="protein sequence ID" value="KAF4652729.1"/>
    <property type="molecule type" value="Genomic_DNA"/>
</dbReference>
<accession>A0A7J6L1J6</accession>
<gene>
    <name evidence="2" type="ORF">FOZ61_009460</name>
</gene>
<evidence type="ECO:0000313" key="3">
    <source>
        <dbReference type="Proteomes" id="UP000570595"/>
    </source>
</evidence>
<sequence>MPHSGFFVVLTSVVAADKFRELQFLYAHTGGDVHYLFIPDSRRRSGAALPQLRERDLIRSKHIADGVEFLQMNSYIVKAEGNEGPTKEATILRLNNHGQTREFSARVVQGKDSGCFRDVHSATPSVVGFPERPGFGMLMFNMEKASPEIESELVRVCRDGLSPILPQEGDRDLAVGDYGGAYDGKLAINMTLIRDGPPRVALRECQPGSLGTLRKVVYQKLCNFLVAVPVFKKDGITYFYRILLTPGLPVISAGNICKRSSRSYDLVEPLPRTGGPRARASCSFHIGKSTEKIHSSRMMDWDNALKLGFSEEFAVGSLCHMVVAAAVGPLCHMVVAAAVGPLCHMVVAAAVGSLCHMVVAAAVGSLCHMWQQQWGRFFRPGSSGVFRNIKVWYRSKCPTPSFLRAMKVLSRPSLVLLFTVGLAVLSDKFRELQLLYAATEEGVRYIFIPDPRKWSGSVVGHLRSKNLVRSEHTVNNVSSYQMNSFIERKNENEQPATKATILRVDQDGHTEESQASTAEARPEVKGELRRACRDGLSPIRPQEGYEDLALGDYSGVYDGKFTIKLTLFREDPPDFVLRECEARSLGTLKKVVYRKVCNFLIAMLVFEKDGVTYFFRIVLAPGLTAIFTRERPHGYAQASCSFHLDRSAGKFSSKNIWTGTASSRTLARFTLGCSAMDDGSPETWAHLAVECIFDTVECQSLREGNYIDLVASLENLLAASKGLSSSTSTEIRLRNKSGLAVLAFTYTIPQAYDPSVGGQAFVKAFYDVPVTLVRENGPGQLVPSRAALSSLEGESQRNPIAVPQLQEADLQFNFEDLEGCRRGIDTLKRAMGNKLDKCKLKVSPSAVVEGGETVKVSVSASSPMTTMSITYSGLAVLSREQESQDGQGGAPAIRSLSVTVHTRRLLNMINVSGVKLDTPPVVMVCAEYYLSLVLLLQGHMGCRLQDRFNVTASRNDEGEYELETITSWTRWGGIGVHRVRHFFDLAPLHRHHLHGGAPRKTTCCEQLVAWGKYIHDKRIVSGLVGGDLETHFEEDSAGFAPLLIGIVPEIMLKIGTWPRDGQQHFRDAPPEPDLFRGEADLDLPSVTLLLSWAPRRGRYDITMIEEEYAPMSGVYLSRTSDTAGLKELLGGVRVPSGGQPDRGTAVKNLSRYGQVILRKSRARAEALKLGWVEDAPIEARAQSTVLLALGYLTGWPDALAGYTLARD</sequence>